<dbReference type="GO" id="GO:0004176">
    <property type="term" value="F:ATP-dependent peptidase activity"/>
    <property type="evidence" value="ECO:0007669"/>
    <property type="project" value="InterPro"/>
</dbReference>
<evidence type="ECO:0000259" key="2">
    <source>
        <dbReference type="Pfam" id="PF01434"/>
    </source>
</evidence>
<feature type="domain" description="ATPase AAA-type core" evidence="1">
    <location>
        <begin position="13"/>
        <end position="102"/>
    </location>
</feature>
<dbReference type="GO" id="GO:0005524">
    <property type="term" value="F:ATP binding"/>
    <property type="evidence" value="ECO:0007669"/>
    <property type="project" value="InterPro"/>
</dbReference>
<dbReference type="AlphaFoldDB" id="A0A7J7NX65"/>
<evidence type="ECO:0008006" key="5">
    <source>
        <dbReference type="Google" id="ProtNLM"/>
    </source>
</evidence>
<dbReference type="InterPro" id="IPR003959">
    <property type="entry name" value="ATPase_AAA_core"/>
</dbReference>
<dbReference type="GO" id="GO:0006508">
    <property type="term" value="P:proteolysis"/>
    <property type="evidence" value="ECO:0007669"/>
    <property type="project" value="UniProtKB-KW"/>
</dbReference>
<name>A0A7J7NX65_9MAGN</name>
<dbReference type="InterPro" id="IPR000642">
    <property type="entry name" value="Peptidase_M41"/>
</dbReference>
<keyword evidence="4" id="KW-1185">Reference proteome</keyword>
<dbReference type="Gene3D" id="3.40.50.300">
    <property type="entry name" value="P-loop containing nucleotide triphosphate hydrolases"/>
    <property type="match status" value="1"/>
</dbReference>
<dbReference type="InterPro" id="IPR027417">
    <property type="entry name" value="P-loop_NTPase"/>
</dbReference>
<sequence>MVLVLFVYVIYLRAKVNKSSIIFIDEIVTLATRRQEIFSGSTDNLYSAATQDRETTLNQLLIELYGFDTGKGVIFLGTTNRRDLLDPTLLRPGCFDCKIRIRAPGAKGRLGVLKVHTHNVKMPPIVDLSTYAQNLPGWTGAKLAQLLQESTLVAVRRGHESILQSDMDDVVDRLTCRNAATKVETARTSHLLRRHENVDIELSERISIIPRGQTLSHIVFHHLGDESYKFERRPQLLHCLQVLLGGRAAEEVIYGQDISKAYVSYLADASWIARKIIAV</sequence>
<evidence type="ECO:0000259" key="1">
    <source>
        <dbReference type="Pfam" id="PF00004"/>
    </source>
</evidence>
<dbReference type="Gene3D" id="1.10.8.60">
    <property type="match status" value="1"/>
</dbReference>
<protein>
    <recommendedName>
        <fullName evidence="5">ATPase AAA-type core domain-containing protein</fullName>
    </recommendedName>
</protein>
<evidence type="ECO:0000313" key="3">
    <source>
        <dbReference type="EMBL" id="KAF6171498.1"/>
    </source>
</evidence>
<reference evidence="3 4" key="1">
    <citation type="journal article" date="2020" name="IScience">
        <title>Genome Sequencing of the Endangered Kingdonia uniflora (Circaeasteraceae, Ranunculales) Reveals Potential Mechanisms of Evolutionary Specialization.</title>
        <authorList>
            <person name="Sun Y."/>
            <person name="Deng T."/>
            <person name="Zhang A."/>
            <person name="Moore M.J."/>
            <person name="Landis J.B."/>
            <person name="Lin N."/>
            <person name="Zhang H."/>
            <person name="Zhang X."/>
            <person name="Huang J."/>
            <person name="Zhang X."/>
            <person name="Sun H."/>
            <person name="Wang H."/>
        </authorList>
    </citation>
    <scope>NUCLEOTIDE SEQUENCE [LARGE SCALE GENOMIC DNA]</scope>
    <source>
        <strain evidence="3">TB1705</strain>
        <tissue evidence="3">Leaf</tissue>
    </source>
</reference>
<evidence type="ECO:0000313" key="4">
    <source>
        <dbReference type="Proteomes" id="UP000541444"/>
    </source>
</evidence>
<gene>
    <name evidence="3" type="ORF">GIB67_018022</name>
</gene>
<dbReference type="EMBL" id="JACGCM010000479">
    <property type="protein sequence ID" value="KAF6171498.1"/>
    <property type="molecule type" value="Genomic_DNA"/>
</dbReference>
<proteinExistence type="predicted"/>
<dbReference type="Proteomes" id="UP000541444">
    <property type="component" value="Unassembled WGS sequence"/>
</dbReference>
<dbReference type="Pfam" id="PF00004">
    <property type="entry name" value="AAA"/>
    <property type="match status" value="1"/>
</dbReference>
<accession>A0A7J7NX65</accession>
<dbReference type="InterPro" id="IPR037219">
    <property type="entry name" value="Peptidase_M41-like"/>
</dbReference>
<organism evidence="3 4">
    <name type="scientific">Kingdonia uniflora</name>
    <dbReference type="NCBI Taxonomy" id="39325"/>
    <lineage>
        <taxon>Eukaryota</taxon>
        <taxon>Viridiplantae</taxon>
        <taxon>Streptophyta</taxon>
        <taxon>Embryophyta</taxon>
        <taxon>Tracheophyta</taxon>
        <taxon>Spermatophyta</taxon>
        <taxon>Magnoliopsida</taxon>
        <taxon>Ranunculales</taxon>
        <taxon>Circaeasteraceae</taxon>
        <taxon>Kingdonia</taxon>
    </lineage>
</organism>
<dbReference type="Gene3D" id="1.20.58.760">
    <property type="entry name" value="Peptidase M41"/>
    <property type="match status" value="1"/>
</dbReference>
<dbReference type="PANTHER" id="PTHR23076:SF111">
    <property type="entry name" value="INACTIVE ATP-DEPENDENT ZINC METALLOPROTEASE FTSHI 1, CHLOROPLASTIC-RELATED"/>
    <property type="match status" value="1"/>
</dbReference>
<dbReference type="SUPFAM" id="SSF140990">
    <property type="entry name" value="FtsH protease domain-like"/>
    <property type="match status" value="1"/>
</dbReference>
<dbReference type="Pfam" id="PF01434">
    <property type="entry name" value="Peptidase_M41"/>
    <property type="match status" value="1"/>
</dbReference>
<dbReference type="GO" id="GO:0004222">
    <property type="term" value="F:metalloendopeptidase activity"/>
    <property type="evidence" value="ECO:0007669"/>
    <property type="project" value="InterPro"/>
</dbReference>
<feature type="domain" description="Peptidase M41" evidence="2">
    <location>
        <begin position="204"/>
        <end position="277"/>
    </location>
</feature>
<dbReference type="GO" id="GO:0009507">
    <property type="term" value="C:chloroplast"/>
    <property type="evidence" value="ECO:0007669"/>
    <property type="project" value="TreeGrafter"/>
</dbReference>
<dbReference type="GO" id="GO:0016887">
    <property type="term" value="F:ATP hydrolysis activity"/>
    <property type="evidence" value="ECO:0007669"/>
    <property type="project" value="InterPro"/>
</dbReference>
<dbReference type="GO" id="GO:0045037">
    <property type="term" value="P:protein import into chloroplast stroma"/>
    <property type="evidence" value="ECO:0007669"/>
    <property type="project" value="TreeGrafter"/>
</dbReference>
<dbReference type="PANTHER" id="PTHR23076">
    <property type="entry name" value="METALLOPROTEASE M41 FTSH"/>
    <property type="match status" value="1"/>
</dbReference>
<comment type="caution">
    <text evidence="3">The sequence shown here is derived from an EMBL/GenBank/DDBJ whole genome shotgun (WGS) entry which is preliminary data.</text>
</comment>
<dbReference type="OrthoDB" id="2016698at2759"/>
<dbReference type="SUPFAM" id="SSF52540">
    <property type="entry name" value="P-loop containing nucleoside triphosphate hydrolases"/>
    <property type="match status" value="1"/>
</dbReference>